<dbReference type="EMBL" id="FOCT01000006">
    <property type="protein sequence ID" value="SEN71653.1"/>
    <property type="molecule type" value="Genomic_DNA"/>
</dbReference>
<dbReference type="AlphaFoldDB" id="A0A1H8ISL7"/>
<evidence type="ECO:0000313" key="2">
    <source>
        <dbReference type="Proteomes" id="UP000183898"/>
    </source>
</evidence>
<proteinExistence type="predicted"/>
<accession>A0A1H8ISL7</accession>
<dbReference type="Proteomes" id="UP000183898">
    <property type="component" value="Unassembled WGS sequence"/>
</dbReference>
<gene>
    <name evidence="1" type="ORF">SAMN05216404_106174</name>
</gene>
<organism evidence="1 2">
    <name type="scientific">Nitrosospira multiformis</name>
    <dbReference type="NCBI Taxonomy" id="1231"/>
    <lineage>
        <taxon>Bacteria</taxon>
        <taxon>Pseudomonadati</taxon>
        <taxon>Pseudomonadota</taxon>
        <taxon>Betaproteobacteria</taxon>
        <taxon>Nitrosomonadales</taxon>
        <taxon>Nitrosomonadaceae</taxon>
        <taxon>Nitrosospira</taxon>
    </lineage>
</organism>
<sequence>MTPEQFCYWLQGRAEMQPNNPPSAEEWKIIADHLKLVFKKETPVRLPAPGPSELKRAQDDLKKNLWPNVQPNINPFLDRSSTGIAPINPVEIIC</sequence>
<dbReference type="RefSeq" id="WP_074746349.1">
    <property type="nucleotide sequence ID" value="NZ_FOCT01000006.1"/>
</dbReference>
<evidence type="ECO:0000313" key="1">
    <source>
        <dbReference type="EMBL" id="SEN71653.1"/>
    </source>
</evidence>
<protein>
    <submittedName>
        <fullName evidence="1">Uncharacterized protein</fullName>
    </submittedName>
</protein>
<reference evidence="1 2" key="1">
    <citation type="submission" date="2016-10" db="EMBL/GenBank/DDBJ databases">
        <authorList>
            <person name="de Groot N.N."/>
        </authorList>
    </citation>
    <scope>NUCLEOTIDE SEQUENCE [LARGE SCALE GENOMIC DNA]</scope>
    <source>
        <strain evidence="1 2">Nl18</strain>
    </source>
</reference>
<name>A0A1H8ISL7_9PROT</name>